<gene>
    <name evidence="1" type="ORF">M422DRAFT_255411</name>
</gene>
<proteinExistence type="predicted"/>
<dbReference type="EMBL" id="KN837136">
    <property type="protein sequence ID" value="KIJ41504.1"/>
    <property type="molecule type" value="Genomic_DNA"/>
</dbReference>
<keyword evidence="2" id="KW-1185">Reference proteome</keyword>
<sequence>MRSDFGRGSGAELDSEKYLTTLDIQNLQVPKSFNSFFRLVAKYFTSMLKRVQEALQFLRPSIEEKKRVVHEYGIDDPDKKAIFLTWLIDDA</sequence>
<evidence type="ECO:0000313" key="1">
    <source>
        <dbReference type="EMBL" id="KIJ41504.1"/>
    </source>
</evidence>
<accession>A0A0C9V3L5</accession>
<evidence type="ECO:0000313" key="2">
    <source>
        <dbReference type="Proteomes" id="UP000054279"/>
    </source>
</evidence>
<dbReference type="AlphaFoldDB" id="A0A0C9V3L5"/>
<dbReference type="Proteomes" id="UP000054279">
    <property type="component" value="Unassembled WGS sequence"/>
</dbReference>
<reference evidence="1 2" key="1">
    <citation type="submission" date="2014-06" db="EMBL/GenBank/DDBJ databases">
        <title>Evolutionary Origins and Diversification of the Mycorrhizal Mutualists.</title>
        <authorList>
            <consortium name="DOE Joint Genome Institute"/>
            <consortium name="Mycorrhizal Genomics Consortium"/>
            <person name="Kohler A."/>
            <person name="Kuo A."/>
            <person name="Nagy L.G."/>
            <person name="Floudas D."/>
            <person name="Copeland A."/>
            <person name="Barry K.W."/>
            <person name="Cichocki N."/>
            <person name="Veneault-Fourrey C."/>
            <person name="LaButti K."/>
            <person name="Lindquist E.A."/>
            <person name="Lipzen A."/>
            <person name="Lundell T."/>
            <person name="Morin E."/>
            <person name="Murat C."/>
            <person name="Riley R."/>
            <person name="Ohm R."/>
            <person name="Sun H."/>
            <person name="Tunlid A."/>
            <person name="Henrissat B."/>
            <person name="Grigoriev I.V."/>
            <person name="Hibbett D.S."/>
            <person name="Martin F."/>
        </authorList>
    </citation>
    <scope>NUCLEOTIDE SEQUENCE [LARGE SCALE GENOMIC DNA]</scope>
    <source>
        <strain evidence="1 2">SS14</strain>
    </source>
</reference>
<name>A0A0C9V3L5_SPHS4</name>
<organism evidence="1 2">
    <name type="scientific">Sphaerobolus stellatus (strain SS14)</name>
    <dbReference type="NCBI Taxonomy" id="990650"/>
    <lineage>
        <taxon>Eukaryota</taxon>
        <taxon>Fungi</taxon>
        <taxon>Dikarya</taxon>
        <taxon>Basidiomycota</taxon>
        <taxon>Agaricomycotina</taxon>
        <taxon>Agaricomycetes</taxon>
        <taxon>Phallomycetidae</taxon>
        <taxon>Geastrales</taxon>
        <taxon>Sphaerobolaceae</taxon>
        <taxon>Sphaerobolus</taxon>
    </lineage>
</organism>
<dbReference type="HOGENOM" id="CLU_2428474_0_0_1"/>
<dbReference type="OrthoDB" id="1844152at2759"/>
<protein>
    <submittedName>
        <fullName evidence="1">Uncharacterized protein</fullName>
    </submittedName>
</protein>